<dbReference type="Proteomes" id="UP000027466">
    <property type="component" value="Unassembled WGS sequence"/>
</dbReference>
<evidence type="ECO:0000313" key="2">
    <source>
        <dbReference type="Proteomes" id="UP000027466"/>
    </source>
</evidence>
<accession>A0A069PSD0</accession>
<protein>
    <submittedName>
        <fullName evidence="1">Uncharacterized protein</fullName>
    </submittedName>
</protein>
<organism evidence="1 2">
    <name type="scientific">Caballeronia glathei</name>
    <dbReference type="NCBI Taxonomy" id="60547"/>
    <lineage>
        <taxon>Bacteria</taxon>
        <taxon>Pseudomonadati</taxon>
        <taxon>Pseudomonadota</taxon>
        <taxon>Betaproteobacteria</taxon>
        <taxon>Burkholderiales</taxon>
        <taxon>Burkholderiaceae</taxon>
        <taxon>Caballeronia</taxon>
    </lineage>
</organism>
<name>A0A069PSD0_9BURK</name>
<evidence type="ECO:0000313" key="1">
    <source>
        <dbReference type="EMBL" id="KDR40166.1"/>
    </source>
</evidence>
<dbReference type="RefSeq" id="WP_051672774.1">
    <property type="nucleotide sequence ID" value="NZ_CADFFX010000002.1"/>
</dbReference>
<dbReference type="STRING" id="60547.GCA_000751215_03692"/>
<dbReference type="EMBL" id="JFHC01000045">
    <property type="protein sequence ID" value="KDR40166.1"/>
    <property type="molecule type" value="Genomic_DNA"/>
</dbReference>
<comment type="caution">
    <text evidence="1">The sequence shown here is derived from an EMBL/GenBank/DDBJ whole genome shotgun (WGS) entry which is preliminary data.</text>
</comment>
<proteinExistence type="predicted"/>
<keyword evidence="2" id="KW-1185">Reference proteome</keyword>
<reference evidence="1 2" key="1">
    <citation type="submission" date="2014-03" db="EMBL/GenBank/DDBJ databases">
        <title>Draft Genome Sequences of Four Burkholderia Strains.</title>
        <authorList>
            <person name="Liu X.Y."/>
            <person name="Li C.X."/>
            <person name="Xu J.H."/>
        </authorList>
    </citation>
    <scope>NUCLEOTIDE SEQUENCE [LARGE SCALE GENOMIC DNA]</scope>
    <source>
        <strain evidence="1 2">DSM 50014</strain>
    </source>
</reference>
<sequence>MIADIDVTALGRLDVAADGSCIRMGYIDTSGREVVLNVPTECLSALVLSLPHVADKALRLRHDDDSLRIVYPASMALVERSSDPDVYIVTLGTPDAFHVSFGLTAPQCRSIARRVEHAAQSGEHVTRLM</sequence>
<gene>
    <name evidence="1" type="ORF">BG61_27365</name>
</gene>
<dbReference type="AlphaFoldDB" id="A0A069PSD0"/>